<sequence length="160" mass="18469">MRSSYFIVFAFIALTACKQTKPHQLSIKKKKTRVQHAYIPAKISGDTLIIRSTSAVFIDPDTIRIEKEKKALGEDDFYAAADDNVYYMSTAEDYLNKHKIKVEHIGDQKFVKFIQSNNSSTLVKVDTLTSIWSLYLFKPTKDPMDLSPVEIEELYKLYFK</sequence>
<gene>
    <name evidence="1" type="ORF">GSY63_07270</name>
</gene>
<evidence type="ECO:0000313" key="2">
    <source>
        <dbReference type="Proteomes" id="UP000638732"/>
    </source>
</evidence>
<name>A0A965ZG62_9SPHI</name>
<dbReference type="Proteomes" id="UP000638732">
    <property type="component" value="Unassembled WGS sequence"/>
</dbReference>
<organism evidence="1 2">
    <name type="scientific">Mucilaginibacter agri</name>
    <dbReference type="NCBI Taxonomy" id="2695265"/>
    <lineage>
        <taxon>Bacteria</taxon>
        <taxon>Pseudomonadati</taxon>
        <taxon>Bacteroidota</taxon>
        <taxon>Sphingobacteriia</taxon>
        <taxon>Sphingobacteriales</taxon>
        <taxon>Sphingobacteriaceae</taxon>
        <taxon>Mucilaginibacter</taxon>
    </lineage>
</organism>
<proteinExistence type="predicted"/>
<reference evidence="1" key="2">
    <citation type="submission" date="2020-10" db="EMBL/GenBank/DDBJ databases">
        <title>Mucilaginibacter sp. nov., isolated from soil.</title>
        <authorList>
            <person name="Jeon C.O."/>
        </authorList>
    </citation>
    <scope>NUCLEOTIDE SEQUENCE</scope>
    <source>
        <strain evidence="1">R11</strain>
    </source>
</reference>
<dbReference type="AlphaFoldDB" id="A0A965ZG62"/>
<evidence type="ECO:0000313" key="1">
    <source>
        <dbReference type="EMBL" id="NCD69151.1"/>
    </source>
</evidence>
<keyword evidence="2" id="KW-1185">Reference proteome</keyword>
<dbReference type="RefSeq" id="WP_166585139.1">
    <property type="nucleotide sequence ID" value="NZ_WWEO01000041.1"/>
</dbReference>
<reference evidence="1" key="1">
    <citation type="submission" date="2020-01" db="EMBL/GenBank/DDBJ databases">
        <authorList>
            <person name="Seo Y.L."/>
        </authorList>
    </citation>
    <scope>NUCLEOTIDE SEQUENCE</scope>
    <source>
        <strain evidence="1">R11</strain>
    </source>
</reference>
<protein>
    <submittedName>
        <fullName evidence="1">Uncharacterized protein</fullName>
    </submittedName>
</protein>
<accession>A0A965ZG62</accession>
<dbReference type="PROSITE" id="PS51257">
    <property type="entry name" value="PROKAR_LIPOPROTEIN"/>
    <property type="match status" value="1"/>
</dbReference>
<dbReference type="EMBL" id="WWEO01000041">
    <property type="protein sequence ID" value="NCD69151.1"/>
    <property type="molecule type" value="Genomic_DNA"/>
</dbReference>
<comment type="caution">
    <text evidence="1">The sequence shown here is derived from an EMBL/GenBank/DDBJ whole genome shotgun (WGS) entry which is preliminary data.</text>
</comment>